<dbReference type="PANTHER" id="PTHR37835">
    <property type="entry name" value="ALPHA-CLOSTRIPAIN"/>
    <property type="match status" value="1"/>
</dbReference>
<dbReference type="InterPro" id="IPR005077">
    <property type="entry name" value="Peptidase_C11"/>
</dbReference>
<dbReference type="Proteomes" id="UP000886881">
    <property type="component" value="Unassembled WGS sequence"/>
</dbReference>
<reference evidence="1" key="2">
    <citation type="journal article" date="2021" name="PeerJ">
        <title>Extensive microbial diversity within the chicken gut microbiome revealed by metagenomics and culture.</title>
        <authorList>
            <person name="Gilroy R."/>
            <person name="Ravi A."/>
            <person name="Getino M."/>
            <person name="Pursley I."/>
            <person name="Horton D.L."/>
            <person name="Alikhan N.F."/>
            <person name="Baker D."/>
            <person name="Gharbi K."/>
            <person name="Hall N."/>
            <person name="Watson M."/>
            <person name="Adriaenssens E.M."/>
            <person name="Foster-Nyarko E."/>
            <person name="Jarju S."/>
            <person name="Secka A."/>
            <person name="Antonio M."/>
            <person name="Oren A."/>
            <person name="Chaudhuri R.R."/>
            <person name="La Ragione R."/>
            <person name="Hildebrand F."/>
            <person name="Pallen M.J."/>
        </authorList>
    </citation>
    <scope>NUCLEOTIDE SEQUENCE</scope>
    <source>
        <strain evidence="1">ChiHecec2B26-709</strain>
    </source>
</reference>
<protein>
    <recommendedName>
        <fullName evidence="3">Clostripain family protein</fullName>
    </recommendedName>
</protein>
<reference evidence="1" key="1">
    <citation type="submission" date="2020-10" db="EMBL/GenBank/DDBJ databases">
        <authorList>
            <person name="Gilroy R."/>
        </authorList>
    </citation>
    <scope>NUCLEOTIDE SEQUENCE</scope>
    <source>
        <strain evidence="1">ChiHecec2B26-709</strain>
    </source>
</reference>
<dbReference type="PANTHER" id="PTHR37835:SF1">
    <property type="entry name" value="ALPHA-CLOSTRIPAIN"/>
    <property type="match status" value="1"/>
</dbReference>
<organism evidence="1 2">
    <name type="scientific">Candidatus Cryptobacteroides merdipullorum</name>
    <dbReference type="NCBI Taxonomy" id="2840771"/>
    <lineage>
        <taxon>Bacteria</taxon>
        <taxon>Pseudomonadati</taxon>
        <taxon>Bacteroidota</taxon>
        <taxon>Bacteroidia</taxon>
        <taxon>Bacteroidales</taxon>
        <taxon>Candidatus Cryptobacteroides</taxon>
    </lineage>
</organism>
<dbReference type="AlphaFoldDB" id="A0A9D1GP81"/>
<sequence length="411" mass="45518">MKKFGSILAFSLCVLLAASCSRDGEFDPVKGYSHVFIYCGLGYNNLSGYLEDDLEEMEEGLLPELNRDLAVVAFCHNTANPMDFSTPSSPVLVRLYRDKGAVCADTLKVYPEEMVSASASSVREMMLDVQQMFPSESYGMLFSSHAGGWLPVGYSSAGENRGVMLMSREPDPSLPLTKTLGAQYESQGSHTISTEIDIREFSDALPMHLDYLIFDACLLGCVEVAWELRDMCDMIAFSPTEVLAGGFVYETLVKNLMAASKPDLEAVCRDYFEMRDSMDGLYRSATVTLVDCSALGELAGIFRDIVSYGRNSLAGIDRNSVQKYFYDDGSYFFFYDLRDLAAAMGAEPSMLEELDAALERCVVYHAETPTFFGLELERCCGLSVYFPSAAWPVLNGYYRTLGWNEAVGLVQ</sequence>
<name>A0A9D1GP81_9BACT</name>
<dbReference type="Gene3D" id="3.40.50.11970">
    <property type="match status" value="1"/>
</dbReference>
<evidence type="ECO:0000313" key="2">
    <source>
        <dbReference type="Proteomes" id="UP000886881"/>
    </source>
</evidence>
<accession>A0A9D1GP81</accession>
<dbReference type="Pfam" id="PF03415">
    <property type="entry name" value="Peptidase_C11"/>
    <property type="match status" value="2"/>
</dbReference>
<comment type="caution">
    <text evidence="1">The sequence shown here is derived from an EMBL/GenBank/DDBJ whole genome shotgun (WGS) entry which is preliminary data.</text>
</comment>
<dbReference type="EMBL" id="DVLC01000109">
    <property type="protein sequence ID" value="HIT47359.1"/>
    <property type="molecule type" value="Genomic_DNA"/>
</dbReference>
<proteinExistence type="predicted"/>
<evidence type="ECO:0008006" key="3">
    <source>
        <dbReference type="Google" id="ProtNLM"/>
    </source>
</evidence>
<gene>
    <name evidence="1" type="ORF">IAC35_05840</name>
</gene>
<evidence type="ECO:0000313" key="1">
    <source>
        <dbReference type="EMBL" id="HIT47359.1"/>
    </source>
</evidence>
<dbReference type="PROSITE" id="PS51257">
    <property type="entry name" value="PROKAR_LIPOPROTEIN"/>
    <property type="match status" value="1"/>
</dbReference>